<organism evidence="3 4">
    <name type="scientific">Alkalicaulis satelles</name>
    <dbReference type="NCBI Taxonomy" id="2609175"/>
    <lineage>
        <taxon>Bacteria</taxon>
        <taxon>Pseudomonadati</taxon>
        <taxon>Pseudomonadota</taxon>
        <taxon>Alphaproteobacteria</taxon>
        <taxon>Maricaulales</taxon>
        <taxon>Maricaulaceae</taxon>
        <taxon>Alkalicaulis</taxon>
    </lineage>
</organism>
<dbReference type="EC" id="2.5.1.-" evidence="2"/>
<sequence length="238" mass="26372">MAQPDAKDRLPRHVAIIMDGNGRWAAARGLPRAFGHKAGVEAVRKAVRAAGDLGLTHLTLFSFSTENWRRPAAEIDTLFDLLRQYVAADLESLHAEGVRVRIIGRRKGLTADLQATIDRVEARTRHNDKFHLTIAFNYGGRDELVRAAARAARASGGDLSELTEAGLESHLDTAGLPDPDLVIRTSGERRLSNFLLWQAAYAELILIDVLWPDFGEADLRAALDEYARRERRFGAVRA</sequence>
<dbReference type="CDD" id="cd00475">
    <property type="entry name" value="Cis_IPPS"/>
    <property type="match status" value="1"/>
</dbReference>
<dbReference type="FunFam" id="3.40.1180.10:FF:000001">
    <property type="entry name" value="(2E,6E)-farnesyl-diphosphate-specific ditrans,polycis-undecaprenyl-diphosphate synthase"/>
    <property type="match status" value="1"/>
</dbReference>
<dbReference type="PROSITE" id="PS01066">
    <property type="entry name" value="UPP_SYNTHASE"/>
    <property type="match status" value="1"/>
</dbReference>
<comment type="subunit">
    <text evidence="2">Homodimer.</text>
</comment>
<dbReference type="AlphaFoldDB" id="A0A5M6ZB16"/>
<evidence type="ECO:0000313" key="4">
    <source>
        <dbReference type="Proteomes" id="UP000325122"/>
    </source>
</evidence>
<feature type="binding site" evidence="2">
    <location>
        <position position="24"/>
    </location>
    <ligand>
        <name>substrate</name>
    </ligand>
</feature>
<dbReference type="HAMAP" id="MF_01139">
    <property type="entry name" value="ISPT"/>
    <property type="match status" value="1"/>
</dbReference>
<dbReference type="InterPro" id="IPR018520">
    <property type="entry name" value="UPP_synth-like_CS"/>
</dbReference>
<keyword evidence="2" id="KW-0460">Magnesium</keyword>
<feature type="binding site" evidence="2">
    <location>
        <position position="203"/>
    </location>
    <ligand>
        <name>Mg(2+)</name>
        <dbReference type="ChEBI" id="CHEBI:18420"/>
    </ligand>
</feature>
<dbReference type="InterPro" id="IPR001441">
    <property type="entry name" value="UPP_synth-like"/>
</dbReference>
<feature type="binding site" evidence="2">
    <location>
        <position position="32"/>
    </location>
    <ligand>
        <name>substrate</name>
    </ligand>
</feature>
<comment type="caution">
    <text evidence="3">The sequence shown here is derived from an EMBL/GenBank/DDBJ whole genome shotgun (WGS) entry which is preliminary data.</text>
</comment>
<evidence type="ECO:0000256" key="2">
    <source>
        <dbReference type="HAMAP-Rule" id="MF_01139"/>
    </source>
</evidence>
<feature type="binding site" evidence="2">
    <location>
        <begin position="190"/>
        <end position="192"/>
    </location>
    <ligand>
        <name>substrate</name>
    </ligand>
</feature>
<feature type="binding site" evidence="2">
    <location>
        <begin position="64"/>
        <end position="66"/>
    </location>
    <ligand>
        <name>substrate</name>
    </ligand>
</feature>
<feature type="active site" description="Proton acceptor" evidence="2">
    <location>
        <position position="67"/>
    </location>
</feature>
<dbReference type="PANTHER" id="PTHR10291">
    <property type="entry name" value="DEHYDRODOLICHYL DIPHOSPHATE SYNTHASE FAMILY MEMBER"/>
    <property type="match status" value="1"/>
</dbReference>
<dbReference type="GO" id="GO:0016094">
    <property type="term" value="P:polyprenol biosynthetic process"/>
    <property type="evidence" value="ECO:0007669"/>
    <property type="project" value="TreeGrafter"/>
</dbReference>
<accession>A0A5M6ZB16</accession>
<dbReference type="EMBL" id="VWOJ01000004">
    <property type="protein sequence ID" value="KAA5801585.1"/>
    <property type="molecule type" value="Genomic_DNA"/>
</dbReference>
<evidence type="ECO:0000256" key="1">
    <source>
        <dbReference type="ARBA" id="ARBA00022679"/>
    </source>
</evidence>
<feature type="binding site" evidence="2">
    <location>
        <position position="184"/>
    </location>
    <ligand>
        <name>substrate</name>
    </ligand>
</feature>
<dbReference type="GO" id="GO:0008834">
    <property type="term" value="F:ditrans,polycis-undecaprenyl-diphosphate synthase [(2E,6E)-farnesyl-diphosphate specific] activity"/>
    <property type="evidence" value="ECO:0007669"/>
    <property type="project" value="TreeGrafter"/>
</dbReference>
<keyword evidence="2" id="KW-0479">Metal-binding</keyword>
<keyword evidence="4" id="KW-1185">Reference proteome</keyword>
<evidence type="ECO:0000313" key="3">
    <source>
        <dbReference type="EMBL" id="KAA5801585.1"/>
    </source>
</evidence>
<dbReference type="GO" id="GO:0005829">
    <property type="term" value="C:cytosol"/>
    <property type="evidence" value="ECO:0007669"/>
    <property type="project" value="TreeGrafter"/>
</dbReference>
<proteinExistence type="inferred from homology"/>
<dbReference type="Gene3D" id="3.40.1180.10">
    <property type="entry name" value="Decaprenyl diphosphate synthase-like"/>
    <property type="match status" value="1"/>
</dbReference>
<dbReference type="Pfam" id="PF01255">
    <property type="entry name" value="Prenyltransf"/>
    <property type="match status" value="1"/>
</dbReference>
<feature type="binding site" evidence="2">
    <location>
        <position position="19"/>
    </location>
    <ligand>
        <name>Mg(2+)</name>
        <dbReference type="ChEBI" id="CHEBI:18420"/>
    </ligand>
</feature>
<reference evidence="3 4" key="1">
    <citation type="submission" date="2019-09" db="EMBL/GenBank/DDBJ databases">
        <authorList>
            <person name="Kevbrin V."/>
            <person name="Grouzdev D.S."/>
        </authorList>
    </citation>
    <scope>NUCLEOTIDE SEQUENCE [LARGE SCALE GENOMIC DNA]</scope>
    <source>
        <strain evidence="3 4">G-192</strain>
    </source>
</reference>
<dbReference type="InterPro" id="IPR036424">
    <property type="entry name" value="UPP_synth-like_sf"/>
</dbReference>
<comment type="similarity">
    <text evidence="2">Belongs to the UPP synthase family.</text>
</comment>
<name>A0A5M6ZB16_9PROT</name>
<feature type="active site" evidence="2">
    <location>
        <position position="19"/>
    </location>
</feature>
<gene>
    <name evidence="3" type="primary">uppS</name>
    <name evidence="3" type="ORF">F1654_11860</name>
</gene>
<keyword evidence="1 2" id="KW-0808">Transferase</keyword>
<dbReference type="GO" id="GO:0000287">
    <property type="term" value="F:magnesium ion binding"/>
    <property type="evidence" value="ECO:0007669"/>
    <property type="project" value="UniProtKB-UniRule"/>
</dbReference>
<dbReference type="Proteomes" id="UP000325122">
    <property type="component" value="Unassembled WGS sequence"/>
</dbReference>
<dbReference type="PANTHER" id="PTHR10291:SF0">
    <property type="entry name" value="DEHYDRODOLICHYL DIPHOSPHATE SYNTHASE 2"/>
    <property type="match status" value="1"/>
</dbReference>
<feature type="binding site" evidence="2">
    <location>
        <position position="36"/>
    </location>
    <ligand>
        <name>substrate</name>
    </ligand>
</feature>
<dbReference type="RefSeq" id="WP_150023773.1">
    <property type="nucleotide sequence ID" value="NZ_VWOJ01000004.1"/>
</dbReference>
<protein>
    <recommendedName>
        <fullName evidence="2">Isoprenyl transferase</fullName>
        <ecNumber evidence="2">2.5.1.-</ecNumber>
    </recommendedName>
</protein>
<feature type="binding site" evidence="2">
    <location>
        <position position="70"/>
    </location>
    <ligand>
        <name>substrate</name>
    </ligand>
</feature>
<dbReference type="SUPFAM" id="SSF64005">
    <property type="entry name" value="Undecaprenyl diphosphate synthase"/>
    <property type="match status" value="1"/>
</dbReference>
<comment type="function">
    <text evidence="2">Catalyzes the condensation of isopentenyl diphosphate (IPP) with allylic pyrophosphates generating different type of terpenoids.</text>
</comment>
<comment type="cofactor">
    <cofactor evidence="2">
        <name>Mg(2+)</name>
        <dbReference type="ChEBI" id="CHEBI:18420"/>
    </cofactor>
    <text evidence="2">Binds 2 magnesium ions per subunit.</text>
</comment>
<feature type="binding site" evidence="2">
    <location>
        <position position="68"/>
    </location>
    <ligand>
        <name>substrate</name>
    </ligand>
</feature>
<feature type="binding site" evidence="2">
    <location>
        <begin position="20"/>
        <end position="23"/>
    </location>
    <ligand>
        <name>substrate</name>
    </ligand>
</feature>
<dbReference type="NCBIfam" id="TIGR00055">
    <property type="entry name" value="uppS"/>
    <property type="match status" value="1"/>
</dbReference>